<reference evidence="5" key="1">
    <citation type="submission" date="2016-06" db="UniProtKB">
        <authorList>
            <consortium name="WormBaseParasite"/>
        </authorList>
    </citation>
    <scope>IDENTIFICATION</scope>
</reference>
<keyword evidence="2" id="KW-0472">Membrane</keyword>
<feature type="region of interest" description="Disordered" evidence="1">
    <location>
        <begin position="58"/>
        <end position="103"/>
    </location>
</feature>
<name>A0A182ELJ3_ONCOC</name>
<dbReference type="Proteomes" id="UP000271087">
    <property type="component" value="Unassembled WGS sequence"/>
</dbReference>
<dbReference type="AlphaFoldDB" id="A0A182ELJ3"/>
<evidence type="ECO:0000313" key="3">
    <source>
        <dbReference type="EMBL" id="VDM92090.1"/>
    </source>
</evidence>
<keyword evidence="2" id="KW-1133">Transmembrane helix</keyword>
<evidence type="ECO:0000313" key="5">
    <source>
        <dbReference type="WBParaSite" id="nOo.2.0.1.t08983-RA"/>
    </source>
</evidence>
<sequence>MSDKEFFEGEEEEGRCPSYFWYLIGSFGITVIIVLFLIAYLIMYSNHFMWALRRNPKPKIKKSTKKGSSAGKESESAMKGVSQTDEISQQTSQQRDGLPDVTT</sequence>
<feature type="compositionally biased region" description="Polar residues" evidence="1">
    <location>
        <begin position="81"/>
        <end position="103"/>
    </location>
</feature>
<keyword evidence="4" id="KW-1185">Reference proteome</keyword>
<dbReference type="WBParaSite" id="nOo.2.0.1.t08983-RA">
    <property type="protein sequence ID" value="nOo.2.0.1.t08983-RA"/>
    <property type="gene ID" value="nOo.2.0.1.g08983"/>
</dbReference>
<proteinExistence type="predicted"/>
<dbReference type="OrthoDB" id="5835088at2759"/>
<evidence type="ECO:0000256" key="2">
    <source>
        <dbReference type="SAM" id="Phobius"/>
    </source>
</evidence>
<keyword evidence="2" id="KW-0812">Transmembrane</keyword>
<accession>A0A182ELJ3</accession>
<reference evidence="3 4" key="2">
    <citation type="submission" date="2018-08" db="EMBL/GenBank/DDBJ databases">
        <authorList>
            <person name="Laetsch R D."/>
            <person name="Stevens L."/>
            <person name="Kumar S."/>
            <person name="Blaxter L. M."/>
        </authorList>
    </citation>
    <scope>NUCLEOTIDE SEQUENCE [LARGE SCALE GENOMIC DNA]</scope>
</reference>
<organism evidence="5">
    <name type="scientific">Onchocerca ochengi</name>
    <name type="common">Filarial nematode worm</name>
    <dbReference type="NCBI Taxonomy" id="42157"/>
    <lineage>
        <taxon>Eukaryota</taxon>
        <taxon>Metazoa</taxon>
        <taxon>Ecdysozoa</taxon>
        <taxon>Nematoda</taxon>
        <taxon>Chromadorea</taxon>
        <taxon>Rhabditida</taxon>
        <taxon>Spirurina</taxon>
        <taxon>Spiruromorpha</taxon>
        <taxon>Filarioidea</taxon>
        <taxon>Onchocercidae</taxon>
        <taxon>Onchocerca</taxon>
    </lineage>
</organism>
<evidence type="ECO:0000313" key="4">
    <source>
        <dbReference type="Proteomes" id="UP000271087"/>
    </source>
</evidence>
<gene>
    <name evidence="3" type="ORF">NOO_LOCUS8983</name>
</gene>
<feature type="transmembrane region" description="Helical" evidence="2">
    <location>
        <begin position="20"/>
        <end position="44"/>
    </location>
</feature>
<protein>
    <submittedName>
        <fullName evidence="3 5">Uncharacterized protein</fullName>
    </submittedName>
</protein>
<dbReference type="EMBL" id="UYRW01004066">
    <property type="protein sequence ID" value="VDM92090.1"/>
    <property type="molecule type" value="Genomic_DNA"/>
</dbReference>
<evidence type="ECO:0000256" key="1">
    <source>
        <dbReference type="SAM" id="MobiDB-lite"/>
    </source>
</evidence>